<dbReference type="OrthoDB" id="8942751at2"/>
<evidence type="ECO:0008006" key="3">
    <source>
        <dbReference type="Google" id="ProtNLM"/>
    </source>
</evidence>
<evidence type="ECO:0000313" key="2">
    <source>
        <dbReference type="Proteomes" id="UP000334380"/>
    </source>
</evidence>
<organism evidence="1 2">
    <name type="scientific">Pandoraea terrigena</name>
    <dbReference type="NCBI Taxonomy" id="2508292"/>
    <lineage>
        <taxon>Bacteria</taxon>
        <taxon>Pseudomonadati</taxon>
        <taxon>Pseudomonadota</taxon>
        <taxon>Betaproteobacteria</taxon>
        <taxon>Burkholderiales</taxon>
        <taxon>Burkholderiaceae</taxon>
        <taxon>Pandoraea</taxon>
    </lineage>
</organism>
<dbReference type="RefSeq" id="WP_150614990.1">
    <property type="nucleotide sequence ID" value="NZ_CABPRU010000016.1"/>
</dbReference>
<keyword evidence="2" id="KW-1185">Reference proteome</keyword>
<dbReference type="EMBL" id="CABPRU010000016">
    <property type="protein sequence ID" value="VVE49712.1"/>
    <property type="molecule type" value="Genomic_DNA"/>
</dbReference>
<protein>
    <recommendedName>
        <fullName evidence="3">MarR family transcriptional regulator</fullName>
    </recommendedName>
</protein>
<dbReference type="AlphaFoldDB" id="A0A5E4YMD4"/>
<dbReference type="Proteomes" id="UP000334380">
    <property type="component" value="Unassembled WGS sequence"/>
</dbReference>
<evidence type="ECO:0000313" key="1">
    <source>
        <dbReference type="EMBL" id="VVE49712.1"/>
    </source>
</evidence>
<name>A0A5E4YMD4_9BURK</name>
<gene>
    <name evidence="1" type="ORF">PTE31013_04647</name>
</gene>
<sequence length="105" mass="12058">MKREILESMDKDFWYSYQTLASITGFDTASINRACRALAAEKVVEIEMIGKKSRVRLLMNRPSLKVSSYPSVPSVATVPYQPRWTPMQTYSRDVLAHQALCEELR</sequence>
<reference evidence="1 2" key="1">
    <citation type="submission" date="2019-08" db="EMBL/GenBank/DDBJ databases">
        <authorList>
            <person name="Peeters C."/>
        </authorList>
    </citation>
    <scope>NUCLEOTIDE SEQUENCE [LARGE SCALE GENOMIC DNA]</scope>
    <source>
        <strain evidence="1 2">LMG 31013</strain>
    </source>
</reference>
<proteinExistence type="predicted"/>
<accession>A0A5E4YMD4</accession>